<dbReference type="PATRIC" id="fig|277988.4.peg.2234"/>
<evidence type="ECO:0000313" key="3">
    <source>
        <dbReference type="EMBL" id="SEV96225.1"/>
    </source>
</evidence>
<dbReference type="Proteomes" id="UP000250136">
    <property type="component" value="Chromosome"/>
</dbReference>
<proteinExistence type="predicted"/>
<keyword evidence="6" id="KW-1185">Reference proteome</keyword>
<sequence length="161" mass="18117">MRKWIVVVTFLIALLWAPLGSSWDYCGGSGQFNYVFWGGFVGAGGDVLMCRSTDVPDPLTYCPTLFASHEEMYGAYKWRWMAFIMPDSPGIVTVDGDGPEGTIRIGLYLYTYSATAIIAKDSIGFDYRIAFHSADFVRDIPYTNKGVRFSLQIGWHYNSYP</sequence>
<dbReference type="Proteomes" id="UP000051862">
    <property type="component" value="Unassembled WGS sequence"/>
</dbReference>
<dbReference type="EMBL" id="LIXN01000021">
    <property type="protein sequence ID" value="KQH81541.1"/>
    <property type="molecule type" value="Genomic_DNA"/>
</dbReference>
<evidence type="ECO:0000313" key="5">
    <source>
        <dbReference type="Proteomes" id="UP000182125"/>
    </source>
</evidence>
<evidence type="ECO:0000313" key="1">
    <source>
        <dbReference type="EMBL" id="ASJ12139.1"/>
    </source>
</evidence>
<evidence type="ECO:0000313" key="6">
    <source>
        <dbReference type="Proteomes" id="UP000250136"/>
    </source>
</evidence>
<dbReference type="KEGG" id="ttd:A3L14_04245"/>
<dbReference type="STRING" id="277988.SAMN05216170_1119"/>
<name>A0A0Q2QNU6_9EURY</name>
<reference evidence="3 5" key="3">
    <citation type="submission" date="2016-10" db="EMBL/GenBank/DDBJ databases">
        <authorList>
            <person name="de Groot N.N."/>
        </authorList>
    </citation>
    <scope>NUCLEOTIDE SEQUENCE [LARGE SCALE GENOMIC DNA]</scope>
    <source>
        <strain evidence="3 5">OGL-20</strain>
    </source>
</reference>
<accession>A0A0Q2QNU6</accession>
<dbReference type="Proteomes" id="UP000182125">
    <property type="component" value="Unassembled WGS sequence"/>
</dbReference>
<reference evidence="1 6" key="2">
    <citation type="submission" date="2016-04" db="EMBL/GenBank/DDBJ databases">
        <title>Complete genome sequence of Thermococcus thioreducens type strain OGL-20P.</title>
        <authorList>
            <person name="Oger P.M."/>
        </authorList>
    </citation>
    <scope>NUCLEOTIDE SEQUENCE [LARGE SCALE GENOMIC DNA]</scope>
    <source>
        <strain evidence="1 6">OGL-20P</strain>
    </source>
</reference>
<evidence type="ECO:0000313" key="4">
    <source>
        <dbReference type="Proteomes" id="UP000051862"/>
    </source>
</evidence>
<dbReference type="EMBL" id="FOIW01000001">
    <property type="protein sequence ID" value="SEV96225.1"/>
    <property type="molecule type" value="Genomic_DNA"/>
</dbReference>
<protein>
    <submittedName>
        <fullName evidence="2">Uncharacterized protein</fullName>
    </submittedName>
</protein>
<organism evidence="2 4">
    <name type="scientific">Thermococcus thioreducens</name>
    <dbReference type="NCBI Taxonomy" id="277988"/>
    <lineage>
        <taxon>Archaea</taxon>
        <taxon>Methanobacteriati</taxon>
        <taxon>Methanobacteriota</taxon>
        <taxon>Thermococci</taxon>
        <taxon>Thermococcales</taxon>
        <taxon>Thermococcaceae</taxon>
        <taxon>Thermococcus</taxon>
    </lineage>
</organism>
<gene>
    <name evidence="1" type="ORF">A3L14_04245</name>
    <name evidence="2" type="ORF">AMR53_10640</name>
    <name evidence="3" type="ORF">SAMN05216170_1119</name>
</gene>
<evidence type="ECO:0000313" key="2">
    <source>
        <dbReference type="EMBL" id="KQH81541.1"/>
    </source>
</evidence>
<dbReference type="AlphaFoldDB" id="A0A0Q2QNU6"/>
<reference evidence="2 4" key="1">
    <citation type="submission" date="2015-08" db="EMBL/GenBank/DDBJ databases">
        <title>Thermococcus thioreducens DSM 14981 genome sequencing.</title>
        <authorList>
            <person name="Hong S.-J."/>
            <person name="Kim M.-C."/>
            <person name="Shin J.-H."/>
        </authorList>
    </citation>
    <scope>NUCLEOTIDE SEQUENCE [LARGE SCALE GENOMIC DNA]</scope>
    <source>
        <strain evidence="2 4">DSM 14981</strain>
    </source>
</reference>
<dbReference type="RefSeq" id="WP_055430236.1">
    <property type="nucleotide sequence ID" value="NZ_CP015105.1"/>
</dbReference>
<dbReference type="EMBL" id="CP015105">
    <property type="protein sequence ID" value="ASJ12139.1"/>
    <property type="molecule type" value="Genomic_DNA"/>
</dbReference>
<dbReference type="GeneID" id="33333605"/>